<dbReference type="Proteomes" id="UP000244937">
    <property type="component" value="Chromosome"/>
</dbReference>
<evidence type="ECO:0000313" key="2">
    <source>
        <dbReference type="Proteomes" id="UP000244937"/>
    </source>
</evidence>
<organism evidence="1 2">
    <name type="scientific">Flavobacterium pallidum</name>
    <dbReference type="NCBI Taxonomy" id="2172098"/>
    <lineage>
        <taxon>Bacteria</taxon>
        <taxon>Pseudomonadati</taxon>
        <taxon>Bacteroidota</taxon>
        <taxon>Flavobacteriia</taxon>
        <taxon>Flavobacteriales</taxon>
        <taxon>Flavobacteriaceae</taxon>
        <taxon>Flavobacterium</taxon>
    </lineage>
</organism>
<dbReference type="RefSeq" id="WP_108904107.1">
    <property type="nucleotide sequence ID" value="NZ_CP029187.1"/>
</dbReference>
<sequence>MEPVNKILNAVESDLPVICNLFEKAIQFLKENNYIGWKSYDKAFIESDMARRLLFKVTIGNKIACIFSVCYSDPIIWRERETGNAMYLHRIVSNRIFAGEKLFGLVLDWAIGEAKKLKLDYIRMDTWADNGKIIAYYKSYGFSFIENYTTPDTDDLPIQHRNLSVALLQLTL</sequence>
<reference evidence="1 2" key="1">
    <citation type="submission" date="2018-05" db="EMBL/GenBank/DDBJ databases">
        <title>Genome sequencing of Flavobacterium sp. HYN0049.</title>
        <authorList>
            <person name="Yi H."/>
            <person name="Baek C."/>
        </authorList>
    </citation>
    <scope>NUCLEOTIDE SEQUENCE [LARGE SCALE GENOMIC DNA]</scope>
    <source>
        <strain evidence="1 2">HYN0049</strain>
    </source>
</reference>
<protein>
    <submittedName>
        <fullName evidence="1">N-acetyltransferase</fullName>
    </submittedName>
</protein>
<dbReference type="InterPro" id="IPR016181">
    <property type="entry name" value="Acyl_CoA_acyltransferase"/>
</dbReference>
<proteinExistence type="predicted"/>
<evidence type="ECO:0000313" key="1">
    <source>
        <dbReference type="EMBL" id="AWI26329.1"/>
    </source>
</evidence>
<dbReference type="EMBL" id="CP029187">
    <property type="protein sequence ID" value="AWI26329.1"/>
    <property type="molecule type" value="Genomic_DNA"/>
</dbReference>
<accession>A0A2S1SJ06</accession>
<keyword evidence="2" id="KW-1185">Reference proteome</keyword>
<dbReference type="AlphaFoldDB" id="A0A2S1SJ06"/>
<gene>
    <name evidence="1" type="ORF">HYN49_10685</name>
</gene>
<dbReference type="SUPFAM" id="SSF55729">
    <property type="entry name" value="Acyl-CoA N-acyltransferases (Nat)"/>
    <property type="match status" value="1"/>
</dbReference>
<name>A0A2S1SJ06_9FLAO</name>
<dbReference type="KEGG" id="fpal:HYN49_10685"/>
<dbReference type="Gene3D" id="3.40.630.30">
    <property type="match status" value="1"/>
</dbReference>
<dbReference type="OrthoDB" id="758560at2"/>
<keyword evidence="1" id="KW-0808">Transferase</keyword>
<dbReference type="GO" id="GO:0016740">
    <property type="term" value="F:transferase activity"/>
    <property type="evidence" value="ECO:0007669"/>
    <property type="project" value="UniProtKB-KW"/>
</dbReference>